<evidence type="ECO:0000313" key="5">
    <source>
        <dbReference type="Proteomes" id="UP000296733"/>
    </source>
</evidence>
<feature type="transmembrane region" description="Helical" evidence="1">
    <location>
        <begin position="81"/>
        <end position="102"/>
    </location>
</feature>
<dbReference type="AlphaFoldDB" id="A0A1H6AWM9"/>
<evidence type="ECO:0000313" key="4">
    <source>
        <dbReference type="Proteomes" id="UP000236740"/>
    </source>
</evidence>
<dbReference type="EMBL" id="FNVN01000003">
    <property type="protein sequence ID" value="SEG52802.1"/>
    <property type="molecule type" value="Genomic_DNA"/>
</dbReference>
<dbReference type="Pfam" id="PF24412">
    <property type="entry name" value="DUF7546"/>
    <property type="match status" value="1"/>
</dbReference>
<keyword evidence="1" id="KW-0812">Transmembrane</keyword>
<sequence length="229" mass="22873">MTQRQRSTLRASVPRPAQSTVLLLGTLLAVESVLVGTYLLATDAAVLSLRYLLYPFVWINLAVLAVRAVDVPVPADRRSVGAAVVAAGYLLVLAWTSGLVGAGSGGALSFRIAPAMPGWGPVLLVGGPVSIALIPFETVGYVALAILVYVGVGRAAAGVLSGLVGLVTCVSCVGPVLAAVVSGLLGGASTAAAGGASATILGVTTGAYAYDLSTGLFVLTVAALWATLR</sequence>
<dbReference type="EMBL" id="CP031311">
    <property type="protein sequence ID" value="QCC47792.1"/>
    <property type="molecule type" value="Genomic_DNA"/>
</dbReference>
<dbReference type="GeneID" id="39858230"/>
<keyword evidence="1" id="KW-1133">Transmembrane helix</keyword>
<dbReference type="OrthoDB" id="308076at2157"/>
<evidence type="ECO:0000256" key="1">
    <source>
        <dbReference type="SAM" id="Phobius"/>
    </source>
</evidence>
<proteinExistence type="predicted"/>
<dbReference type="InterPro" id="IPR055968">
    <property type="entry name" value="DUF7546"/>
</dbReference>
<reference evidence="2 5" key="2">
    <citation type="journal article" date="2019" name="Nat. Commun.">
        <title>A new type of DNA phosphorothioation-based antiviral system in archaea.</title>
        <authorList>
            <person name="Xiong L."/>
            <person name="Liu S."/>
            <person name="Chen S."/>
            <person name="Xiao Y."/>
            <person name="Zhu B."/>
            <person name="Gao Y."/>
            <person name="Zhang Y."/>
            <person name="Chen B."/>
            <person name="Luo J."/>
            <person name="Deng Z."/>
            <person name="Chen X."/>
            <person name="Wang L."/>
            <person name="Chen S."/>
        </authorList>
    </citation>
    <scope>NUCLEOTIDE SEQUENCE [LARGE SCALE GENOMIC DNA]</scope>
    <source>
        <strain evidence="2 5">CGMCC 1.10331</strain>
    </source>
</reference>
<organism evidence="3 4">
    <name type="scientific">Halobellus limi</name>
    <dbReference type="NCBI Taxonomy" id="699433"/>
    <lineage>
        <taxon>Archaea</taxon>
        <taxon>Methanobacteriati</taxon>
        <taxon>Methanobacteriota</taxon>
        <taxon>Stenosarchaea group</taxon>
        <taxon>Halobacteria</taxon>
        <taxon>Halobacteriales</taxon>
        <taxon>Haloferacaceae</taxon>
        <taxon>Halobellus</taxon>
    </lineage>
</organism>
<dbReference type="RefSeq" id="WP_103992235.1">
    <property type="nucleotide sequence ID" value="NZ_CP031311.1"/>
</dbReference>
<feature type="transmembrane region" description="Helical" evidence="1">
    <location>
        <begin position="207"/>
        <end position="228"/>
    </location>
</feature>
<evidence type="ECO:0000313" key="3">
    <source>
        <dbReference type="EMBL" id="SEG52802.1"/>
    </source>
</evidence>
<dbReference type="Proteomes" id="UP000296733">
    <property type="component" value="Chromosome"/>
</dbReference>
<evidence type="ECO:0000313" key="2">
    <source>
        <dbReference type="EMBL" id="QCC47792.1"/>
    </source>
</evidence>
<feature type="transmembrane region" description="Helical" evidence="1">
    <location>
        <begin position="21"/>
        <end position="40"/>
    </location>
</feature>
<protein>
    <submittedName>
        <fullName evidence="3">Uncharacterized protein</fullName>
    </submittedName>
</protein>
<keyword evidence="1" id="KW-0472">Membrane</keyword>
<gene>
    <name evidence="2" type="ORF">DV707_09030</name>
    <name evidence="3" type="ORF">SAMN04488133_2554</name>
</gene>
<accession>A0A1H6AWM9</accession>
<dbReference type="Proteomes" id="UP000236740">
    <property type="component" value="Unassembled WGS sequence"/>
</dbReference>
<feature type="transmembrane region" description="Helical" evidence="1">
    <location>
        <begin position="52"/>
        <end position="69"/>
    </location>
</feature>
<dbReference type="KEGG" id="hlm:DV707_09030"/>
<keyword evidence="4" id="KW-1185">Reference proteome</keyword>
<feature type="transmembrane region" description="Helical" evidence="1">
    <location>
        <begin position="122"/>
        <end position="150"/>
    </location>
</feature>
<name>A0A1H6AWM9_9EURY</name>
<reference evidence="3 4" key="1">
    <citation type="submission" date="2016-10" db="EMBL/GenBank/DDBJ databases">
        <authorList>
            <person name="de Groot N.N."/>
        </authorList>
    </citation>
    <scope>NUCLEOTIDE SEQUENCE [LARGE SCALE GENOMIC DNA]</scope>
    <source>
        <strain evidence="3 4">CGMCC 1.10331</strain>
    </source>
</reference>
<feature type="transmembrane region" description="Helical" evidence="1">
    <location>
        <begin position="162"/>
        <end position="187"/>
    </location>
</feature>